<evidence type="ECO:0000313" key="2">
    <source>
        <dbReference type="EMBL" id="MBB4155123.1"/>
    </source>
</evidence>
<evidence type="ECO:0000256" key="1">
    <source>
        <dbReference type="SAM" id="Phobius"/>
    </source>
</evidence>
<gene>
    <name evidence="2" type="ORF">GGQ80_003040</name>
</gene>
<feature type="transmembrane region" description="Helical" evidence="1">
    <location>
        <begin position="191"/>
        <end position="221"/>
    </location>
</feature>
<dbReference type="RefSeq" id="WP_183986300.1">
    <property type="nucleotide sequence ID" value="NZ_JACIEV010000009.1"/>
</dbReference>
<dbReference type="EMBL" id="JACIEV010000009">
    <property type="protein sequence ID" value="MBB4155123.1"/>
    <property type="molecule type" value="Genomic_DNA"/>
</dbReference>
<feature type="transmembrane region" description="Helical" evidence="1">
    <location>
        <begin position="308"/>
        <end position="326"/>
    </location>
</feature>
<organism evidence="2 3">
    <name type="scientific">Sphingomonas jinjuensis</name>
    <dbReference type="NCBI Taxonomy" id="535907"/>
    <lineage>
        <taxon>Bacteria</taxon>
        <taxon>Pseudomonadati</taxon>
        <taxon>Pseudomonadota</taxon>
        <taxon>Alphaproteobacteria</taxon>
        <taxon>Sphingomonadales</taxon>
        <taxon>Sphingomonadaceae</taxon>
        <taxon>Sphingomonas</taxon>
    </lineage>
</organism>
<feature type="transmembrane region" description="Helical" evidence="1">
    <location>
        <begin position="269"/>
        <end position="296"/>
    </location>
</feature>
<feature type="transmembrane region" description="Helical" evidence="1">
    <location>
        <begin position="149"/>
        <end position="171"/>
    </location>
</feature>
<keyword evidence="3" id="KW-1185">Reference proteome</keyword>
<dbReference type="Proteomes" id="UP000529795">
    <property type="component" value="Unassembled WGS sequence"/>
</dbReference>
<keyword evidence="1" id="KW-1133">Transmembrane helix</keyword>
<feature type="transmembrane region" description="Helical" evidence="1">
    <location>
        <begin position="118"/>
        <end position="137"/>
    </location>
</feature>
<name>A0A840F784_9SPHN</name>
<protein>
    <recommendedName>
        <fullName evidence="4">DUF2029 domain-containing protein</fullName>
    </recommendedName>
</protein>
<keyword evidence="1" id="KW-0472">Membrane</keyword>
<comment type="caution">
    <text evidence="2">The sequence shown here is derived from an EMBL/GenBank/DDBJ whole genome shotgun (WGS) entry which is preliminary data.</text>
</comment>
<keyword evidence="1" id="KW-0812">Transmembrane</keyword>
<sequence>MIRRPLAPWWLATPSRFAGLTRNHARIALALLGMLLAATLMAYATPGPPPVSHDPANRGNDQADVVLYETIVDNLRHGGAYYLVTADALRAGNYPLRPFVTFRLPTLAMVQAAIPPRAVALMLYLLVAAVALAWWQRLSPAFTRGPPRLVAMALLAGGMMAFVQSDLAPFHEIWAGLLIALSLAVHRPGSWVSAVAFGLAAALIRETAGLYLALMFALAWLSGDRREAIGWGVAVAVLAAALALHAHAVGQVVRPLDPSSPGWSGLLGFGFFVRTMTISTALGIAPLWLAAPLVGLTLFGWAAWRSELALRVLVTLSAYAAVLAVFGRTDTFYWGLLVAPTLLVGLAFAPDGLRDLVTAAMDRRRITVTRVVR</sequence>
<evidence type="ECO:0000313" key="3">
    <source>
        <dbReference type="Proteomes" id="UP000529795"/>
    </source>
</evidence>
<evidence type="ECO:0008006" key="4">
    <source>
        <dbReference type="Google" id="ProtNLM"/>
    </source>
</evidence>
<dbReference type="AlphaFoldDB" id="A0A840F784"/>
<feature type="transmembrane region" description="Helical" evidence="1">
    <location>
        <begin position="228"/>
        <end position="249"/>
    </location>
</feature>
<proteinExistence type="predicted"/>
<feature type="transmembrane region" description="Helical" evidence="1">
    <location>
        <begin position="332"/>
        <end position="353"/>
    </location>
</feature>
<reference evidence="2 3" key="1">
    <citation type="submission" date="2020-08" db="EMBL/GenBank/DDBJ databases">
        <title>Genomic Encyclopedia of Type Strains, Phase IV (KMG-IV): sequencing the most valuable type-strain genomes for metagenomic binning, comparative biology and taxonomic classification.</title>
        <authorList>
            <person name="Goeker M."/>
        </authorList>
    </citation>
    <scope>NUCLEOTIDE SEQUENCE [LARGE SCALE GENOMIC DNA]</scope>
    <source>
        <strain evidence="2 3">YC6723</strain>
    </source>
</reference>
<accession>A0A840F784</accession>